<dbReference type="SFLD" id="SFLDG01386">
    <property type="entry name" value="main_SPASM_domain-containing"/>
    <property type="match status" value="1"/>
</dbReference>
<dbReference type="InterPro" id="IPR050377">
    <property type="entry name" value="Radical_SAM_PqqE_MftC-like"/>
</dbReference>
<feature type="domain" description="Radical SAM core" evidence="6">
    <location>
        <begin position="103"/>
        <end position="325"/>
    </location>
</feature>
<accession>A0ABX7NBK3</accession>
<evidence type="ECO:0000256" key="2">
    <source>
        <dbReference type="ARBA" id="ARBA00022691"/>
    </source>
</evidence>
<keyword evidence="5" id="KW-0411">Iron-sulfur</keyword>
<dbReference type="InterPro" id="IPR058240">
    <property type="entry name" value="rSAM_sf"/>
</dbReference>
<dbReference type="Pfam" id="PF13186">
    <property type="entry name" value="SPASM"/>
    <property type="match status" value="1"/>
</dbReference>
<dbReference type="PROSITE" id="PS51918">
    <property type="entry name" value="RADICAL_SAM"/>
    <property type="match status" value="1"/>
</dbReference>
<evidence type="ECO:0000259" key="6">
    <source>
        <dbReference type="PROSITE" id="PS51918"/>
    </source>
</evidence>
<keyword evidence="3" id="KW-0479">Metal-binding</keyword>
<evidence type="ECO:0000313" key="7">
    <source>
        <dbReference type="EMBL" id="QSQ15010.1"/>
    </source>
</evidence>
<reference evidence="7 8" key="1">
    <citation type="submission" date="2021-02" db="EMBL/GenBank/DDBJ databases">
        <title>De Novo genome assembly of isolated myxobacteria.</title>
        <authorList>
            <person name="Stevens D.C."/>
        </authorList>
    </citation>
    <scope>NUCLEOTIDE SEQUENCE [LARGE SCALE GENOMIC DNA]</scope>
    <source>
        <strain evidence="7 8">SCHIC003</strain>
    </source>
</reference>
<dbReference type="SMART" id="SM00729">
    <property type="entry name" value="Elp3"/>
    <property type="match status" value="1"/>
</dbReference>
<dbReference type="Pfam" id="PF04055">
    <property type="entry name" value="Radical_SAM"/>
    <property type="match status" value="1"/>
</dbReference>
<dbReference type="InterPro" id="IPR007197">
    <property type="entry name" value="rSAM"/>
</dbReference>
<gene>
    <name evidence="7" type="ORF">JY572_02690</name>
</gene>
<keyword evidence="8" id="KW-1185">Reference proteome</keyword>
<dbReference type="PANTHER" id="PTHR11228:SF7">
    <property type="entry name" value="PQQA PEPTIDE CYCLASE"/>
    <property type="match status" value="1"/>
</dbReference>
<dbReference type="InterPro" id="IPR006638">
    <property type="entry name" value="Elp3/MiaA/NifB-like_rSAM"/>
</dbReference>
<dbReference type="InterPro" id="IPR023885">
    <property type="entry name" value="4Fe4S-binding_SPASM_dom"/>
</dbReference>
<sequence length="447" mass="51073">MEWSPNIETLYSKIVAQVPMVFRPIVKPKLREAAEAQSRHRNESWVSEADLVAALFEITPKQFKDECVKMVKGLGLDAARYVDLNELRNQYKKSWAEFGEAFHPGNYHITLYVTDRCNEQCKHCAIDLFKRDDLPIKDWINIQDNLEGALRKQGRRGVYIYFGGEPTVRKDLKDLIVHAGKNNYFHALATNGLLFNDDYARFCADNGMSHVFVSLDSADPQKAAKIRGAKRAGDLARRAIENAQKYGMFVIVNFVVMKQNIDEMESMKTLIESWGAAPYMRAVIKTGTAAQYWKEVGLSPEEYRRFYDFKYRHAIEAVRKGLGSTLPIFDIWDWTPFMEQPRTDAERTAIEWGVGCQSCRTISGVDVNGDLFPCYYPTQLKLGSLLTQRFEDIMETQVFKDIRDRKKTSGKCTSCGNRQLCGGGCGVHSECETGDFFASVPYCWHKE</sequence>
<dbReference type="NCBIfam" id="TIGR04085">
    <property type="entry name" value="rSAM_more_4Fe4S"/>
    <property type="match status" value="1"/>
</dbReference>
<dbReference type="RefSeq" id="WP_206716752.1">
    <property type="nucleotide sequence ID" value="NZ_CP071091.1"/>
</dbReference>
<dbReference type="SFLD" id="SFLDS00029">
    <property type="entry name" value="Radical_SAM"/>
    <property type="match status" value="1"/>
</dbReference>
<organism evidence="7 8">
    <name type="scientific">Myxococcus landrumensis</name>
    <dbReference type="NCBI Taxonomy" id="2813577"/>
    <lineage>
        <taxon>Bacteria</taxon>
        <taxon>Pseudomonadati</taxon>
        <taxon>Myxococcota</taxon>
        <taxon>Myxococcia</taxon>
        <taxon>Myxococcales</taxon>
        <taxon>Cystobacterineae</taxon>
        <taxon>Myxococcaceae</taxon>
        <taxon>Myxococcus</taxon>
    </lineage>
</organism>
<name>A0ABX7NBK3_9BACT</name>
<evidence type="ECO:0000313" key="8">
    <source>
        <dbReference type="Proteomes" id="UP000663090"/>
    </source>
</evidence>
<dbReference type="CDD" id="cd01335">
    <property type="entry name" value="Radical_SAM"/>
    <property type="match status" value="1"/>
</dbReference>
<comment type="cofactor">
    <cofactor evidence="1">
        <name>[4Fe-4S] cluster</name>
        <dbReference type="ChEBI" id="CHEBI:49883"/>
    </cofactor>
</comment>
<keyword evidence="4" id="KW-0408">Iron</keyword>
<keyword evidence="2" id="KW-0949">S-adenosyl-L-methionine</keyword>
<dbReference type="InterPro" id="IPR013785">
    <property type="entry name" value="Aldolase_TIM"/>
</dbReference>
<dbReference type="SFLD" id="SFLDG01067">
    <property type="entry name" value="SPASM/twitch_domain_containing"/>
    <property type="match status" value="1"/>
</dbReference>
<dbReference type="PANTHER" id="PTHR11228">
    <property type="entry name" value="RADICAL SAM DOMAIN PROTEIN"/>
    <property type="match status" value="1"/>
</dbReference>
<evidence type="ECO:0000256" key="4">
    <source>
        <dbReference type="ARBA" id="ARBA00023004"/>
    </source>
</evidence>
<proteinExistence type="predicted"/>
<dbReference type="SUPFAM" id="SSF102114">
    <property type="entry name" value="Radical SAM enzymes"/>
    <property type="match status" value="1"/>
</dbReference>
<evidence type="ECO:0000256" key="5">
    <source>
        <dbReference type="ARBA" id="ARBA00023014"/>
    </source>
</evidence>
<evidence type="ECO:0000256" key="3">
    <source>
        <dbReference type="ARBA" id="ARBA00022723"/>
    </source>
</evidence>
<dbReference type="EMBL" id="CP071091">
    <property type="protein sequence ID" value="QSQ15010.1"/>
    <property type="molecule type" value="Genomic_DNA"/>
</dbReference>
<dbReference type="Gene3D" id="3.20.20.70">
    <property type="entry name" value="Aldolase class I"/>
    <property type="match status" value="1"/>
</dbReference>
<dbReference type="Proteomes" id="UP000663090">
    <property type="component" value="Chromosome"/>
</dbReference>
<protein>
    <submittedName>
        <fullName evidence="7">Radical SAM protein</fullName>
    </submittedName>
</protein>
<evidence type="ECO:0000256" key="1">
    <source>
        <dbReference type="ARBA" id="ARBA00001966"/>
    </source>
</evidence>